<protein>
    <recommendedName>
        <fullName evidence="1">Bacteriophage T5 Orf172 DNA-binding domain-containing protein</fullName>
    </recommendedName>
</protein>
<dbReference type="STRING" id="100816.A0A175VQH9"/>
<keyword evidence="3" id="KW-1185">Reference proteome</keyword>
<dbReference type="AlphaFoldDB" id="A0A175VQH9"/>
<proteinExistence type="predicted"/>
<feature type="domain" description="Bacteriophage T5 Orf172 DNA-binding" evidence="1">
    <location>
        <begin position="8"/>
        <end position="105"/>
    </location>
</feature>
<evidence type="ECO:0000313" key="3">
    <source>
        <dbReference type="Proteomes" id="UP000078237"/>
    </source>
</evidence>
<accession>A0A175VQH9</accession>
<dbReference type="OrthoDB" id="5072887at2759"/>
<name>A0A175VQH9_9PEZI</name>
<dbReference type="Pfam" id="PF10544">
    <property type="entry name" value="T5orf172"/>
    <property type="match status" value="1"/>
</dbReference>
<gene>
    <name evidence="2" type="ORF">MMYC01_210122</name>
</gene>
<sequence>MLGDGSGKVYVLSAWHNDRPIIKIGHTTDPVSVRITDIKKNCSIRIEDVSIDNYPWTWYFYKHIESLAHAEAKYHRYNFECSCGVWHREYFELDRERGDSIVRRWIRFFDQNPYIVLKASKKSCLAELKPEWSDCLKRGPTTAEIGG</sequence>
<organism evidence="2 3">
    <name type="scientific">Madurella mycetomatis</name>
    <dbReference type="NCBI Taxonomy" id="100816"/>
    <lineage>
        <taxon>Eukaryota</taxon>
        <taxon>Fungi</taxon>
        <taxon>Dikarya</taxon>
        <taxon>Ascomycota</taxon>
        <taxon>Pezizomycotina</taxon>
        <taxon>Sordariomycetes</taxon>
        <taxon>Sordariomycetidae</taxon>
        <taxon>Sordariales</taxon>
        <taxon>Sordariales incertae sedis</taxon>
        <taxon>Madurella</taxon>
    </lineage>
</organism>
<dbReference type="VEuPathDB" id="FungiDB:MMYC01_210122"/>
<comment type="caution">
    <text evidence="2">The sequence shown here is derived from an EMBL/GenBank/DDBJ whole genome shotgun (WGS) entry which is preliminary data.</text>
</comment>
<dbReference type="InterPro" id="IPR018306">
    <property type="entry name" value="Phage_T5_Orf172_DNA-bd"/>
</dbReference>
<evidence type="ECO:0000259" key="1">
    <source>
        <dbReference type="Pfam" id="PF10544"/>
    </source>
</evidence>
<dbReference type="EMBL" id="LCTW02000426">
    <property type="protein sequence ID" value="KXX73756.1"/>
    <property type="molecule type" value="Genomic_DNA"/>
</dbReference>
<dbReference type="Proteomes" id="UP000078237">
    <property type="component" value="Unassembled WGS sequence"/>
</dbReference>
<reference evidence="2 3" key="1">
    <citation type="journal article" date="2016" name="Genome Announc.">
        <title>Genome Sequence of Madurella mycetomatis mm55, Isolated from a Human Mycetoma Case in Sudan.</title>
        <authorList>
            <person name="Smit S."/>
            <person name="Derks M.F."/>
            <person name="Bervoets S."/>
            <person name="Fahal A."/>
            <person name="van Leeuwen W."/>
            <person name="van Belkum A."/>
            <person name="van de Sande W.W."/>
        </authorList>
    </citation>
    <scope>NUCLEOTIDE SEQUENCE [LARGE SCALE GENOMIC DNA]</scope>
    <source>
        <strain evidence="3">mm55</strain>
    </source>
</reference>
<evidence type="ECO:0000313" key="2">
    <source>
        <dbReference type="EMBL" id="KXX73756.1"/>
    </source>
</evidence>